<dbReference type="Gene3D" id="3.30.70.1430">
    <property type="entry name" value="Multidrug efflux transporter AcrB pore domain"/>
    <property type="match status" value="2"/>
</dbReference>
<feature type="transmembrane region" description="Helical" evidence="1">
    <location>
        <begin position="394"/>
        <end position="415"/>
    </location>
</feature>
<organism evidence="2 3">
    <name type="scientific">Thiohalocapsa halophila</name>
    <dbReference type="NCBI Taxonomy" id="69359"/>
    <lineage>
        <taxon>Bacteria</taxon>
        <taxon>Pseudomonadati</taxon>
        <taxon>Pseudomonadota</taxon>
        <taxon>Gammaproteobacteria</taxon>
        <taxon>Chromatiales</taxon>
        <taxon>Chromatiaceae</taxon>
        <taxon>Thiohalocapsa</taxon>
    </lineage>
</organism>
<feature type="transmembrane region" description="Helical" evidence="1">
    <location>
        <begin position="958"/>
        <end position="978"/>
    </location>
</feature>
<dbReference type="InterPro" id="IPR001036">
    <property type="entry name" value="Acrflvin-R"/>
</dbReference>
<feature type="transmembrane region" description="Helical" evidence="1">
    <location>
        <begin position="436"/>
        <end position="454"/>
    </location>
</feature>
<feature type="transmembrane region" description="Helical" evidence="1">
    <location>
        <begin position="984"/>
        <end position="1007"/>
    </location>
</feature>
<feature type="transmembrane region" description="Helical" evidence="1">
    <location>
        <begin position="527"/>
        <end position="548"/>
    </location>
</feature>
<sequence length="1016" mass="107800">MNIAAATLDKRTIAWLGCLLLLIGGWISYQGLGRFEDPEFVIREAVIVTPYPGALPTEVADEVTDVIEGAAQQLQEVKEITSVSGMGLSRVSVEIDLPFARTRDQLEQVWDKLRRKVQDAQRRLPPGAGPSVVNDDFGDVYALFFAVTGDGWSLEQIRDYVEVLERELVLVPGVAKVATLGTPRDAIYIEITAARAAQLGITRAQIDEALHRQNVIAAAGDVTAGAQRIRIVPKAQVDSVAAIGNIVLGAGGGDRVIFLKDVARITRGVVEPPQALMGYDGQPAIGLGVSNVAGGNVVEMGDAVRARLAELESQRPVGMALNAVSYQSDSVRAAVDGFVANLIAAVVIVVGVLVLFMGLRSAFVVGAVLVLTVAGTLIAMYLDGIAMQRISLGALIIALGMLVDNAIVVTDGILVRLQRGEDRRAAAIAVVQATQWPLLGGTAVGILAFSAIGLSPTDMGEYAGSLFWVILYSMLLSWLLAVTITPLLCVSFLKVKPAAGAHSPRHPVLERYRALLRTLLRHRLGTGLALLALLAAGVAGLGHVPAGFMPESARPQFVVDMYLPQGTDIEATAAELGAIEQRVRAKPGVTHATSFVGQGGLRFMLTYAPEEPNSAYGQLLVDVDDFRRIDPLVAELQAELTAAHPDAAVKVWKFMLGRGGGKKIEAAFRGPDPAVLRRLADQAKAVMAADPGAVAVQDDWREKVAVLRPDVDPVAAQRAGVDAGEISAALNRAFSGEQVGVYREGDTLVPLIARAPQAEREEAAALDNVQVYSPTAGRYLPVGQLVDGTDLAWVDAIVRRVDRFPTIKAQADPLPGALSAPVLERLKPQIEAIALPPGYALEWHGEYKASREANAGLAVSAPYGFAAMVLAVVVMFNALRQPLVIWLTVPLAIIGVAVGLLLFQVPFEFMAILGFLSLIGMLVKNAIVLVDEADAERKSGSPGLAPVLDAAASRARPVVLGALTTILGVAPLLLDPFFKSMAVTIMFGLAFATLLTLIVVPLLYAVLFRMRDDAPA</sequence>
<name>A0ABS1CKC9_9GAMM</name>
<dbReference type="PANTHER" id="PTHR32063">
    <property type="match status" value="1"/>
</dbReference>
<keyword evidence="1" id="KW-0812">Transmembrane</keyword>
<dbReference type="Pfam" id="PF00873">
    <property type="entry name" value="ACR_tran"/>
    <property type="match status" value="1"/>
</dbReference>
<dbReference type="SUPFAM" id="SSF82714">
    <property type="entry name" value="Multidrug efflux transporter AcrB TolC docking domain, DN and DC subdomains"/>
    <property type="match status" value="2"/>
</dbReference>
<dbReference type="InterPro" id="IPR027463">
    <property type="entry name" value="AcrB_DN_DC_subdom"/>
</dbReference>
<dbReference type="PRINTS" id="PR00702">
    <property type="entry name" value="ACRIFLAVINRP"/>
</dbReference>
<dbReference type="Gene3D" id="1.20.1640.10">
    <property type="entry name" value="Multidrug efflux transporter AcrB transmembrane domain"/>
    <property type="match status" value="2"/>
</dbReference>
<dbReference type="Gene3D" id="3.30.2090.10">
    <property type="entry name" value="Multidrug efflux transporter AcrB TolC docking domain, DN and DC subdomains"/>
    <property type="match status" value="2"/>
</dbReference>
<feature type="transmembrane region" description="Helical" evidence="1">
    <location>
        <begin position="466"/>
        <end position="493"/>
    </location>
</feature>
<keyword evidence="1" id="KW-1133">Transmembrane helix</keyword>
<reference evidence="2 3" key="1">
    <citation type="journal article" date="2020" name="Microorganisms">
        <title>Osmotic Adaptation and Compatible Solute Biosynthesis of Phototrophic Bacteria as Revealed from Genome Analyses.</title>
        <authorList>
            <person name="Imhoff J.F."/>
            <person name="Rahn T."/>
            <person name="Kunzel S."/>
            <person name="Keller A."/>
            <person name="Neulinger S.C."/>
        </authorList>
    </citation>
    <scope>NUCLEOTIDE SEQUENCE [LARGE SCALE GENOMIC DNA]</scope>
    <source>
        <strain evidence="2 3">DSM 6210</strain>
    </source>
</reference>
<gene>
    <name evidence="2" type="ORF">CKO31_16415</name>
</gene>
<evidence type="ECO:0000313" key="2">
    <source>
        <dbReference type="EMBL" id="MBK1632292.1"/>
    </source>
</evidence>
<comment type="caution">
    <text evidence="2">The sequence shown here is derived from an EMBL/GenBank/DDBJ whole genome shotgun (WGS) entry which is preliminary data.</text>
</comment>
<dbReference type="Gene3D" id="3.30.70.1440">
    <property type="entry name" value="Multidrug efflux transporter AcrB pore domain"/>
    <property type="match status" value="1"/>
</dbReference>
<protein>
    <submittedName>
        <fullName evidence="2">Multidrug transporter AcrB</fullName>
    </submittedName>
</protein>
<dbReference type="Gene3D" id="3.30.70.1320">
    <property type="entry name" value="Multidrug efflux transporter AcrB pore domain like"/>
    <property type="match status" value="1"/>
</dbReference>
<feature type="transmembrane region" description="Helical" evidence="1">
    <location>
        <begin position="909"/>
        <end position="930"/>
    </location>
</feature>
<feature type="transmembrane region" description="Helical" evidence="1">
    <location>
        <begin position="338"/>
        <end position="356"/>
    </location>
</feature>
<dbReference type="EMBL" id="NRRV01000044">
    <property type="protein sequence ID" value="MBK1632292.1"/>
    <property type="molecule type" value="Genomic_DNA"/>
</dbReference>
<feature type="transmembrane region" description="Helical" evidence="1">
    <location>
        <begin position="855"/>
        <end position="876"/>
    </location>
</feature>
<dbReference type="RefSeq" id="WP_200239737.1">
    <property type="nucleotide sequence ID" value="NZ_NRRV01000044.1"/>
</dbReference>
<proteinExistence type="predicted"/>
<feature type="transmembrane region" description="Helical" evidence="1">
    <location>
        <begin position="363"/>
        <end position="382"/>
    </location>
</feature>
<feature type="transmembrane region" description="Helical" evidence="1">
    <location>
        <begin position="12"/>
        <end position="29"/>
    </location>
</feature>
<dbReference type="SUPFAM" id="SSF82866">
    <property type="entry name" value="Multidrug efflux transporter AcrB transmembrane domain"/>
    <property type="match status" value="2"/>
</dbReference>
<feature type="transmembrane region" description="Helical" evidence="1">
    <location>
        <begin position="883"/>
        <end position="903"/>
    </location>
</feature>
<accession>A0ABS1CKC9</accession>
<dbReference type="Proteomes" id="UP000748752">
    <property type="component" value="Unassembled WGS sequence"/>
</dbReference>
<dbReference type="PANTHER" id="PTHR32063:SF18">
    <property type="entry name" value="CATION EFFLUX SYSTEM PROTEIN"/>
    <property type="match status" value="1"/>
</dbReference>
<keyword evidence="3" id="KW-1185">Reference proteome</keyword>
<evidence type="ECO:0000256" key="1">
    <source>
        <dbReference type="SAM" id="Phobius"/>
    </source>
</evidence>
<evidence type="ECO:0000313" key="3">
    <source>
        <dbReference type="Proteomes" id="UP000748752"/>
    </source>
</evidence>
<keyword evidence="1" id="KW-0472">Membrane</keyword>
<dbReference type="SUPFAM" id="SSF82693">
    <property type="entry name" value="Multidrug efflux transporter AcrB pore domain, PN1, PN2, PC1 and PC2 subdomains"/>
    <property type="match status" value="2"/>
</dbReference>